<evidence type="ECO:0000313" key="4">
    <source>
        <dbReference type="Proteomes" id="UP000199297"/>
    </source>
</evidence>
<dbReference type="GO" id="GO:0006310">
    <property type="term" value="P:DNA recombination"/>
    <property type="evidence" value="ECO:0007669"/>
    <property type="project" value="UniProtKB-KW"/>
</dbReference>
<dbReference type="InterPro" id="IPR011010">
    <property type="entry name" value="DNA_brk_join_enz"/>
</dbReference>
<dbReference type="Proteomes" id="UP000199297">
    <property type="component" value="Unassembled WGS sequence"/>
</dbReference>
<dbReference type="Gene3D" id="1.10.443.10">
    <property type="entry name" value="Intergrase catalytic core"/>
    <property type="match status" value="1"/>
</dbReference>
<sequence length="489" mass="57154">MQTIYNKNQSVSYFTRWVKTKDYGETKFPLVYLCNGNLSYSLLCYVNHLYKTMRGKNTSQLNDLFRVVAAITEYNYYRNDRLEAWADKPQLMLAEFFEDFFHGTCQHEGGCPYGLSWKGVSLDTLKKSYNQWNKYAKYVHQYLNYNELIVKDFYATSSADGWHHFDKNEYSLLQHLDVDEKAKTNWSTKGLSYNADPKMKLWNGIDEDFRFFPPDKLAELILQAKDVNQQAIYLLCAFTGLRASEALHMMVTDLVPSEDSFLFSYEVILSPPHGKTWCPDNNEFIDRETILKQEQLEDLTGIDVPAPDLDFLQSPTPRTSLHNGHKLRLGWKGVTLVYEKGSKYKYTLDWSNDHARLAFEKLIPELLSQARVGHPFLFCGENGMPLCYNTYYRRIRRESERICGDRFGTHSLRHFFGFYQSNCLGLSKEEAQVNLRHATVLSTEKYYNLTVEKSREVMREKAMMASQVKNIAAKTKWNQLDFKCLTKIR</sequence>
<dbReference type="InterPro" id="IPR002104">
    <property type="entry name" value="Integrase_catalytic"/>
</dbReference>
<gene>
    <name evidence="3" type="ORF">SAMN05216262_108135</name>
</gene>
<dbReference type="OrthoDB" id="6402941at2"/>
<dbReference type="InterPro" id="IPR013762">
    <property type="entry name" value="Integrase-like_cat_sf"/>
</dbReference>
<keyword evidence="1" id="KW-0233">DNA recombination</keyword>
<feature type="domain" description="Tyr recombinase" evidence="2">
    <location>
        <begin position="207"/>
        <end position="459"/>
    </location>
</feature>
<accession>A0A1H7P122</accession>
<evidence type="ECO:0000313" key="3">
    <source>
        <dbReference type="EMBL" id="SEL28767.1"/>
    </source>
</evidence>
<name>A0A1H7P122_9GAMM</name>
<dbReference type="GO" id="GO:0003677">
    <property type="term" value="F:DNA binding"/>
    <property type="evidence" value="ECO:0007669"/>
    <property type="project" value="InterPro"/>
</dbReference>
<organism evidence="3 4">
    <name type="scientific">Colwellia chukchiensis</name>
    <dbReference type="NCBI Taxonomy" id="641665"/>
    <lineage>
        <taxon>Bacteria</taxon>
        <taxon>Pseudomonadati</taxon>
        <taxon>Pseudomonadota</taxon>
        <taxon>Gammaproteobacteria</taxon>
        <taxon>Alteromonadales</taxon>
        <taxon>Colwelliaceae</taxon>
        <taxon>Colwellia</taxon>
    </lineage>
</organism>
<dbReference type="STRING" id="641665.GCA_002104455_03469"/>
<dbReference type="RefSeq" id="WP_085284968.1">
    <property type="nucleotide sequence ID" value="NZ_FOBI01000008.1"/>
</dbReference>
<keyword evidence="4" id="KW-1185">Reference proteome</keyword>
<dbReference type="SUPFAM" id="SSF56349">
    <property type="entry name" value="DNA breaking-rejoining enzymes"/>
    <property type="match status" value="1"/>
</dbReference>
<proteinExistence type="predicted"/>
<evidence type="ECO:0000256" key="1">
    <source>
        <dbReference type="ARBA" id="ARBA00023172"/>
    </source>
</evidence>
<dbReference type="AlphaFoldDB" id="A0A1H7P122"/>
<dbReference type="EMBL" id="FOBI01000008">
    <property type="protein sequence ID" value="SEL28767.1"/>
    <property type="molecule type" value="Genomic_DNA"/>
</dbReference>
<dbReference type="GO" id="GO:0015074">
    <property type="term" value="P:DNA integration"/>
    <property type="evidence" value="ECO:0007669"/>
    <property type="project" value="InterPro"/>
</dbReference>
<reference evidence="4" key="1">
    <citation type="submission" date="2016-10" db="EMBL/GenBank/DDBJ databases">
        <authorList>
            <person name="Varghese N."/>
            <person name="Submissions S."/>
        </authorList>
    </citation>
    <scope>NUCLEOTIDE SEQUENCE [LARGE SCALE GENOMIC DNA]</scope>
    <source>
        <strain evidence="4">CGMCC 1.9127</strain>
    </source>
</reference>
<protein>
    <recommendedName>
        <fullName evidence="2">Tyr recombinase domain-containing protein</fullName>
    </recommendedName>
</protein>
<evidence type="ECO:0000259" key="2">
    <source>
        <dbReference type="PROSITE" id="PS51898"/>
    </source>
</evidence>
<dbReference type="PROSITE" id="PS51898">
    <property type="entry name" value="TYR_RECOMBINASE"/>
    <property type="match status" value="1"/>
</dbReference>